<reference evidence="2 3" key="1">
    <citation type="submission" date="2019-08" db="EMBL/GenBank/DDBJ databases">
        <title>Lewinella sp. strain SSH13 Genome sequencing and assembly.</title>
        <authorList>
            <person name="Kim I."/>
        </authorList>
    </citation>
    <scope>NUCLEOTIDE SEQUENCE [LARGE SCALE GENOMIC DNA]</scope>
    <source>
        <strain evidence="2 3">SSH13</strain>
    </source>
</reference>
<dbReference type="AlphaFoldDB" id="A0A5C7FF60"/>
<dbReference type="Gene3D" id="3.40.50.1820">
    <property type="entry name" value="alpha/beta hydrolase"/>
    <property type="match status" value="1"/>
</dbReference>
<dbReference type="Proteomes" id="UP000321907">
    <property type="component" value="Unassembled WGS sequence"/>
</dbReference>
<gene>
    <name evidence="2" type="ORF">FUA23_08955</name>
</gene>
<dbReference type="OrthoDB" id="9784036at2"/>
<dbReference type="Pfam" id="PF00756">
    <property type="entry name" value="Esterase"/>
    <property type="match status" value="1"/>
</dbReference>
<dbReference type="InterPro" id="IPR029058">
    <property type="entry name" value="AB_hydrolase_fold"/>
</dbReference>
<dbReference type="InterPro" id="IPR000801">
    <property type="entry name" value="Esterase-like"/>
</dbReference>
<accession>A0A5C7FF60</accession>
<comment type="caution">
    <text evidence="2">The sequence shown here is derived from an EMBL/GenBank/DDBJ whole genome shotgun (WGS) entry which is preliminary data.</text>
</comment>
<keyword evidence="3" id="KW-1185">Reference proteome</keyword>
<feature type="signal peptide" evidence="1">
    <location>
        <begin position="1"/>
        <end position="24"/>
    </location>
</feature>
<name>A0A5C7FF60_9BACT</name>
<feature type="chain" id="PRO_5023124424" evidence="1">
    <location>
        <begin position="25"/>
        <end position="313"/>
    </location>
</feature>
<dbReference type="PANTHER" id="PTHR48098:SF6">
    <property type="entry name" value="FERRI-BACILLIBACTIN ESTERASE BESA"/>
    <property type="match status" value="1"/>
</dbReference>
<dbReference type="SUPFAM" id="SSF53474">
    <property type="entry name" value="alpha/beta-Hydrolases"/>
    <property type="match status" value="1"/>
</dbReference>
<protein>
    <submittedName>
        <fullName evidence="2">Esterase</fullName>
    </submittedName>
</protein>
<evidence type="ECO:0000313" key="3">
    <source>
        <dbReference type="Proteomes" id="UP000321907"/>
    </source>
</evidence>
<evidence type="ECO:0000256" key="1">
    <source>
        <dbReference type="SAM" id="SignalP"/>
    </source>
</evidence>
<proteinExistence type="predicted"/>
<dbReference type="EMBL" id="VOXD01000011">
    <property type="protein sequence ID" value="TXF89804.1"/>
    <property type="molecule type" value="Genomic_DNA"/>
</dbReference>
<sequence length="313" mass="35729">MIKFSVLCVLCVLMMLSCSQRNVAPEGLSLASGKVERVEDFNSKFIPARNVDVWLPEEYSDTRQYAVLYMHDGQMLFDSTTTWNKQDWGVDETMAKLIETGEIRETIVVGIWNTEFRHSEYFPQEPFENLPETYQDSLLSSGGENGASSLFKREVYSDNYLRFLVEELKPFIDSTYSTHPGMENTFVAGSSMGGLISMYAICEYPDVFSGAACLSTHWVGIFDTLNNPIPLLFSDYLEKHLPDPGNHKIYFDYGTETLDALYEPYQIMADSIMTKGGYNASNWKTLKFDGEDHSERAWNKRLDIPLEFLLGKK</sequence>
<dbReference type="InterPro" id="IPR050583">
    <property type="entry name" value="Mycobacterial_A85_antigen"/>
</dbReference>
<organism evidence="2 3">
    <name type="scientific">Neolewinella aurantiaca</name>
    <dbReference type="NCBI Taxonomy" id="2602767"/>
    <lineage>
        <taxon>Bacteria</taxon>
        <taxon>Pseudomonadati</taxon>
        <taxon>Bacteroidota</taxon>
        <taxon>Saprospiria</taxon>
        <taxon>Saprospirales</taxon>
        <taxon>Lewinellaceae</taxon>
        <taxon>Neolewinella</taxon>
    </lineage>
</organism>
<dbReference type="RefSeq" id="WP_147930397.1">
    <property type="nucleotide sequence ID" value="NZ_VOXD01000011.1"/>
</dbReference>
<evidence type="ECO:0000313" key="2">
    <source>
        <dbReference type="EMBL" id="TXF89804.1"/>
    </source>
</evidence>
<dbReference type="PROSITE" id="PS51257">
    <property type="entry name" value="PROKAR_LIPOPROTEIN"/>
    <property type="match status" value="1"/>
</dbReference>
<dbReference type="PANTHER" id="PTHR48098">
    <property type="entry name" value="ENTEROCHELIN ESTERASE-RELATED"/>
    <property type="match status" value="1"/>
</dbReference>
<keyword evidence="1" id="KW-0732">Signal</keyword>